<dbReference type="KEGG" id="cbd:CBUD_1925"/>
<evidence type="ECO:0000259" key="1">
    <source>
        <dbReference type="PROSITE" id="PS50011"/>
    </source>
</evidence>
<dbReference type="Pfam" id="PF00069">
    <property type="entry name" value="Pkinase"/>
    <property type="match status" value="1"/>
</dbReference>
<keyword evidence="2" id="KW-0808">Transferase</keyword>
<dbReference type="SMART" id="SM00220">
    <property type="entry name" value="S_TKc"/>
    <property type="match status" value="1"/>
</dbReference>
<name>A9KEM0_COXBN</name>
<dbReference type="GO" id="GO:0004674">
    <property type="term" value="F:protein serine/threonine kinase activity"/>
    <property type="evidence" value="ECO:0007669"/>
    <property type="project" value="UniProtKB-KW"/>
</dbReference>
<sequence length="246" mass="28867">MSMAYMRLSVADFYDLKKGKVLGRNYRVLEYLGSGWEGEVYKVEERKTGIIRAAKLFYHRKANGENPHIHYAKKLYKLRKCPIVIQYHFHDIIYLKKKKIDFLVSDFVDGEVLSSYIARQKGKRLLPFEALHLLYALTQGVEQIHFQGEYHGDIHSENIMVKKKGLGFEVHLIDLLHLGSPTKDKIQQDVYDLINIFYEMIGGATGYRYCNPHIKQFVLGRKHNLIREQFNTAGHLRLHLENIEWD</sequence>
<proteinExistence type="predicted"/>
<keyword evidence="2" id="KW-0723">Serine/threonine-protein kinase</keyword>
<dbReference type="Proteomes" id="UP000008555">
    <property type="component" value="Chromosome"/>
</dbReference>
<evidence type="ECO:0000313" key="2">
    <source>
        <dbReference type="EMBL" id="ABS77096.1"/>
    </source>
</evidence>
<dbReference type="InterPro" id="IPR011009">
    <property type="entry name" value="Kinase-like_dom_sf"/>
</dbReference>
<accession>A9KEM0</accession>
<keyword evidence="2" id="KW-0418">Kinase</keyword>
<dbReference type="Gene3D" id="3.30.200.20">
    <property type="entry name" value="Phosphorylase Kinase, domain 1"/>
    <property type="match status" value="1"/>
</dbReference>
<dbReference type="SUPFAM" id="SSF56112">
    <property type="entry name" value="Protein kinase-like (PK-like)"/>
    <property type="match status" value="1"/>
</dbReference>
<dbReference type="HOGENOM" id="CLU_1127609_0_0_6"/>
<gene>
    <name evidence="2" type="primary">pkn2</name>
    <name evidence="2" type="ordered locus">CBUD_1925</name>
</gene>
<protein>
    <submittedName>
        <fullName evidence="2">Serine/threonine protein kinase domain protein</fullName>
    </submittedName>
</protein>
<dbReference type="PANTHER" id="PTHR44167">
    <property type="entry name" value="OVARIAN-SPECIFIC SERINE/THREONINE-PROTEIN KINASE LOK-RELATED"/>
    <property type="match status" value="1"/>
</dbReference>
<dbReference type="RefSeq" id="WP_005772950.1">
    <property type="nucleotide sequence ID" value="NC_009727.1"/>
</dbReference>
<organism evidence="2 3">
    <name type="scientific">Coxiella burnetii (strain Dugway 5J108-111)</name>
    <dbReference type="NCBI Taxonomy" id="434922"/>
    <lineage>
        <taxon>Bacteria</taxon>
        <taxon>Pseudomonadati</taxon>
        <taxon>Pseudomonadota</taxon>
        <taxon>Gammaproteobacteria</taxon>
        <taxon>Legionellales</taxon>
        <taxon>Coxiellaceae</taxon>
        <taxon>Coxiella</taxon>
    </lineage>
</organism>
<dbReference type="Gene3D" id="1.10.510.10">
    <property type="entry name" value="Transferase(Phosphotransferase) domain 1"/>
    <property type="match status" value="1"/>
</dbReference>
<evidence type="ECO:0000313" key="3">
    <source>
        <dbReference type="Proteomes" id="UP000008555"/>
    </source>
</evidence>
<reference evidence="2 3" key="1">
    <citation type="journal article" date="2009" name="Infect. Immun.">
        <title>Comparative genomics reveal extensive transposon-mediated genomic plasticity and diversity among potential effector proteins within the genus Coxiella.</title>
        <authorList>
            <person name="Beare P.A."/>
            <person name="Unsworth N."/>
            <person name="Andoh M."/>
            <person name="Voth D.E."/>
            <person name="Omsland A."/>
            <person name="Gilk S.D."/>
            <person name="Williams K.P."/>
            <person name="Sobral B.W."/>
            <person name="Kupko J.J.III."/>
            <person name="Porcella S.F."/>
            <person name="Samuel J.E."/>
            <person name="Heinzen R.A."/>
        </authorList>
    </citation>
    <scope>NUCLEOTIDE SEQUENCE [LARGE SCALE GENOMIC DNA]</scope>
    <source>
        <strain evidence="2 3">Dugway 5J108-111</strain>
    </source>
</reference>
<dbReference type="InterPro" id="IPR000719">
    <property type="entry name" value="Prot_kinase_dom"/>
</dbReference>
<dbReference type="AlphaFoldDB" id="A9KEM0"/>
<dbReference type="PANTHER" id="PTHR44167:SF30">
    <property type="entry name" value="PHOSPHORYLASE KINASE"/>
    <property type="match status" value="1"/>
</dbReference>
<dbReference type="EMBL" id="CP000733">
    <property type="protein sequence ID" value="ABS77096.1"/>
    <property type="molecule type" value="Genomic_DNA"/>
</dbReference>
<dbReference type="GO" id="GO:0005524">
    <property type="term" value="F:ATP binding"/>
    <property type="evidence" value="ECO:0007669"/>
    <property type="project" value="InterPro"/>
</dbReference>
<dbReference type="PROSITE" id="PS50011">
    <property type="entry name" value="PROTEIN_KINASE_DOM"/>
    <property type="match status" value="1"/>
</dbReference>
<feature type="domain" description="Protein kinase" evidence="1">
    <location>
        <begin position="26"/>
        <end position="246"/>
    </location>
</feature>